<organism evidence="2 3">
    <name type="scientific">Cohnella luojiensis</name>
    <dbReference type="NCBI Taxonomy" id="652876"/>
    <lineage>
        <taxon>Bacteria</taxon>
        <taxon>Bacillati</taxon>
        <taxon>Bacillota</taxon>
        <taxon>Bacilli</taxon>
        <taxon>Bacillales</taxon>
        <taxon>Paenibacillaceae</taxon>
        <taxon>Cohnella</taxon>
    </lineage>
</organism>
<proteinExistence type="predicted"/>
<dbReference type="SUPFAM" id="SSF52266">
    <property type="entry name" value="SGNH hydrolase"/>
    <property type="match status" value="1"/>
</dbReference>
<feature type="domain" description="SGNH hydrolase-type esterase" evidence="1">
    <location>
        <begin position="29"/>
        <end position="200"/>
    </location>
</feature>
<comment type="caution">
    <text evidence="2">The sequence shown here is derived from an EMBL/GenBank/DDBJ whole genome shotgun (WGS) entry which is preliminary data.</text>
</comment>
<dbReference type="AlphaFoldDB" id="A0A4Y8LZX0"/>
<name>A0A4Y8LZX0_9BACL</name>
<dbReference type="Pfam" id="PF13472">
    <property type="entry name" value="Lipase_GDSL_2"/>
    <property type="match status" value="1"/>
</dbReference>
<dbReference type="Proteomes" id="UP000297900">
    <property type="component" value="Unassembled WGS sequence"/>
</dbReference>
<dbReference type="PANTHER" id="PTHR34407:SF1">
    <property type="entry name" value="SGNH HYDROLASE-TYPE ESTERASE DOMAIN-CONTAINING PROTEIN"/>
    <property type="match status" value="1"/>
</dbReference>
<dbReference type="EMBL" id="SOMN01000012">
    <property type="protein sequence ID" value="TFE26640.1"/>
    <property type="molecule type" value="Genomic_DNA"/>
</dbReference>
<accession>A0A4Y8LZX0</accession>
<dbReference type="PANTHER" id="PTHR34407">
    <property type="entry name" value="EXPRESSED PROTEIN"/>
    <property type="match status" value="1"/>
</dbReference>
<reference evidence="2 3" key="1">
    <citation type="submission" date="2019-03" db="EMBL/GenBank/DDBJ databases">
        <title>Cohnella endophytica sp. nov., a novel endophytic bacterium isolated from bark of Sonneratia apetala.</title>
        <authorList>
            <person name="Tuo L."/>
        </authorList>
    </citation>
    <scope>NUCLEOTIDE SEQUENCE [LARGE SCALE GENOMIC DNA]</scope>
    <source>
        <strain evidence="2 3">CCTCC AB 208254</strain>
    </source>
</reference>
<sequence length="371" mass="41478">MSNQSNQFRGGLPRLKNKLNGQDRIVVAFLGGSITEGAGASDPDATSWRALIGQYLRERYSQERVTFINAGVGGTTSTFGAHRLREHVLSHGEIDLLFVEFSVNDGEDREESIRGMEGIVRQCRSESPRTDIVFVYTAADKNLVEGVPFNIAVHEEVAARYDIPSVNFASRIRLLAESGQTRWEELANDRVHPNDAGYAIYASYMREFLELALGETSERNIGEDAGDLPSPLVEGNYEFASMKDLQFADVLDGFSVKGDAPGPLMNWRYRIVHLHAEEPGASLSFSVSGRGAGILLLHGPDSGIFEYSLDGVEYHEVNLFDEWCLMAYRPIIAMFPNLPERENARITIRHTARKDIRSKGTDIRILRFLNY</sequence>
<evidence type="ECO:0000259" key="1">
    <source>
        <dbReference type="Pfam" id="PF13472"/>
    </source>
</evidence>
<dbReference type="Gene3D" id="3.40.50.1110">
    <property type="entry name" value="SGNH hydrolase"/>
    <property type="match status" value="1"/>
</dbReference>
<dbReference type="RefSeq" id="WP_135152245.1">
    <property type="nucleotide sequence ID" value="NZ_SOMN01000012.1"/>
</dbReference>
<dbReference type="GO" id="GO:0016787">
    <property type="term" value="F:hydrolase activity"/>
    <property type="evidence" value="ECO:0007669"/>
    <property type="project" value="UniProtKB-KW"/>
</dbReference>
<protein>
    <submittedName>
        <fullName evidence="2">SGNH/GDSL hydrolase family protein</fullName>
    </submittedName>
</protein>
<keyword evidence="2" id="KW-0378">Hydrolase</keyword>
<dbReference type="InterPro" id="IPR036514">
    <property type="entry name" value="SGNH_hydro_sf"/>
</dbReference>
<evidence type="ECO:0000313" key="2">
    <source>
        <dbReference type="EMBL" id="TFE26640.1"/>
    </source>
</evidence>
<dbReference type="OrthoDB" id="8233337at2"/>
<dbReference type="InterPro" id="IPR013830">
    <property type="entry name" value="SGNH_hydro"/>
</dbReference>
<keyword evidence="3" id="KW-1185">Reference proteome</keyword>
<evidence type="ECO:0000313" key="3">
    <source>
        <dbReference type="Proteomes" id="UP000297900"/>
    </source>
</evidence>
<dbReference type="CDD" id="cd00229">
    <property type="entry name" value="SGNH_hydrolase"/>
    <property type="match status" value="1"/>
</dbReference>
<gene>
    <name evidence="2" type="ORF">E2980_11005</name>
</gene>